<gene>
    <name evidence="1" type="ORF">BJ138DRAFT_782438</name>
</gene>
<dbReference type="Proteomes" id="UP000790377">
    <property type="component" value="Unassembled WGS sequence"/>
</dbReference>
<keyword evidence="2" id="KW-1185">Reference proteome</keyword>
<comment type="caution">
    <text evidence="1">The sequence shown here is derived from an EMBL/GenBank/DDBJ whole genome shotgun (WGS) entry which is preliminary data.</text>
</comment>
<protein>
    <submittedName>
        <fullName evidence="1">Triose-phosphate transporter family-domain-containing protein</fullName>
    </submittedName>
</protein>
<dbReference type="EMBL" id="MU267650">
    <property type="protein sequence ID" value="KAH7912483.1"/>
    <property type="molecule type" value="Genomic_DNA"/>
</dbReference>
<proteinExistence type="predicted"/>
<accession>A0ACB8AHL6</accession>
<evidence type="ECO:0000313" key="2">
    <source>
        <dbReference type="Proteomes" id="UP000790377"/>
    </source>
</evidence>
<sequence>MSSDARISLHAPLILSHSVSNSPHPSENGLASNSSYFVALHAVGTEKAHLGRSSIQRSSDVPARVEIPSPKYRPSEEYPHKSPIKSHFQNTHRRHESINGSRHPPSSYRVVSPTTPPPPYSKGKHPAVLSSPSDTRIPVYDPDLEYGKYSRTQKSLFYDSQSFWLVLYFSFNLGLTLYNKGVLMQFPFPYTLTALHALCGTIGGFVLLRRGIFVPAQLSDKDNAALIAFSVLYTINIAVSNLSLQLVTVPFHQVVRAATPIFTIILSACLFGLRSSRHKMASLIPVIAGVGLATYGDYYCTLSGLLLTVLGTLLAAVKTIFTSILQSSPSPHTPRTSSPLHLVVPPRLHLHPLDLLTRMAPLAFIQCVILAISTGELDQVRHYSSHEMTTVKAISLLLNGIIAFGLNVVSFTANKKAGPLSMTVAANVKQVLSIFLAVLIFDLSISATNAMGILLTLAGGAWYATIEYQEKQGKHRM</sequence>
<reference evidence="1" key="1">
    <citation type="journal article" date="2021" name="New Phytol.">
        <title>Evolutionary innovations through gain and loss of genes in the ectomycorrhizal Boletales.</title>
        <authorList>
            <person name="Wu G."/>
            <person name="Miyauchi S."/>
            <person name="Morin E."/>
            <person name="Kuo A."/>
            <person name="Drula E."/>
            <person name="Varga T."/>
            <person name="Kohler A."/>
            <person name="Feng B."/>
            <person name="Cao Y."/>
            <person name="Lipzen A."/>
            <person name="Daum C."/>
            <person name="Hundley H."/>
            <person name="Pangilinan J."/>
            <person name="Johnson J."/>
            <person name="Barry K."/>
            <person name="LaButti K."/>
            <person name="Ng V."/>
            <person name="Ahrendt S."/>
            <person name="Min B."/>
            <person name="Choi I.G."/>
            <person name="Park H."/>
            <person name="Plett J.M."/>
            <person name="Magnuson J."/>
            <person name="Spatafora J.W."/>
            <person name="Nagy L.G."/>
            <person name="Henrissat B."/>
            <person name="Grigoriev I.V."/>
            <person name="Yang Z.L."/>
            <person name="Xu J."/>
            <person name="Martin F.M."/>
        </authorList>
    </citation>
    <scope>NUCLEOTIDE SEQUENCE</scope>
    <source>
        <strain evidence="1">ATCC 28755</strain>
    </source>
</reference>
<evidence type="ECO:0000313" key="1">
    <source>
        <dbReference type="EMBL" id="KAH7912483.1"/>
    </source>
</evidence>
<organism evidence="1 2">
    <name type="scientific">Hygrophoropsis aurantiaca</name>
    <dbReference type="NCBI Taxonomy" id="72124"/>
    <lineage>
        <taxon>Eukaryota</taxon>
        <taxon>Fungi</taxon>
        <taxon>Dikarya</taxon>
        <taxon>Basidiomycota</taxon>
        <taxon>Agaricomycotina</taxon>
        <taxon>Agaricomycetes</taxon>
        <taxon>Agaricomycetidae</taxon>
        <taxon>Boletales</taxon>
        <taxon>Coniophorineae</taxon>
        <taxon>Hygrophoropsidaceae</taxon>
        <taxon>Hygrophoropsis</taxon>
    </lineage>
</organism>
<name>A0ACB8AHL6_9AGAM</name>